<evidence type="ECO:0000313" key="3">
    <source>
        <dbReference type="EMBL" id="QLB63476.1"/>
    </source>
</evidence>
<evidence type="ECO:0000256" key="2">
    <source>
        <dbReference type="SAM" id="SignalP"/>
    </source>
</evidence>
<feature type="signal peptide" evidence="2">
    <location>
        <begin position="1"/>
        <end position="18"/>
    </location>
</feature>
<accession>A0A9Q6S2X0</accession>
<dbReference type="RefSeq" id="WP_176956933.1">
    <property type="nucleotide sequence ID" value="NZ_CP015958.1"/>
</dbReference>
<name>A0A9Q6S2X0_9BURK</name>
<feature type="region of interest" description="Disordered" evidence="1">
    <location>
        <begin position="28"/>
        <end position="90"/>
    </location>
</feature>
<keyword evidence="2" id="KW-0732">Signal</keyword>
<feature type="compositionally biased region" description="Polar residues" evidence="1">
    <location>
        <begin position="62"/>
        <end position="80"/>
    </location>
</feature>
<organism evidence="3 4">
    <name type="scientific">Paraburkholderia caribensis</name>
    <dbReference type="NCBI Taxonomy" id="75105"/>
    <lineage>
        <taxon>Bacteria</taxon>
        <taxon>Pseudomonadati</taxon>
        <taxon>Pseudomonadota</taxon>
        <taxon>Betaproteobacteria</taxon>
        <taxon>Burkholderiales</taxon>
        <taxon>Burkholderiaceae</taxon>
        <taxon>Paraburkholderia</taxon>
    </lineage>
</organism>
<feature type="compositionally biased region" description="Polar residues" evidence="1">
    <location>
        <begin position="41"/>
        <end position="52"/>
    </location>
</feature>
<evidence type="ECO:0000313" key="4">
    <source>
        <dbReference type="Proteomes" id="UP000509548"/>
    </source>
</evidence>
<protein>
    <submittedName>
        <fullName evidence="3">Uncharacterized protein</fullName>
    </submittedName>
</protein>
<dbReference type="EMBL" id="CP015958">
    <property type="protein sequence ID" value="QLB63476.1"/>
    <property type="molecule type" value="Genomic_DNA"/>
</dbReference>
<dbReference type="AlphaFoldDB" id="A0A9Q6S2X0"/>
<feature type="chain" id="PRO_5040480375" evidence="2">
    <location>
        <begin position="19"/>
        <end position="90"/>
    </location>
</feature>
<gene>
    <name evidence="3" type="ORF">A9O66_14445</name>
</gene>
<proteinExistence type="predicted"/>
<feature type="compositionally biased region" description="Low complexity" evidence="1">
    <location>
        <begin position="28"/>
        <end position="39"/>
    </location>
</feature>
<reference evidence="3 4" key="1">
    <citation type="journal article" date="2014" name="Genome Announc.">
        <title>Draft Genome Sequence of the Haloacid-Degrading Burkholderia caribensis Strain MBA4.</title>
        <authorList>
            <person name="Pan Y."/>
            <person name="Kong K.F."/>
            <person name="Tsang J.S."/>
        </authorList>
    </citation>
    <scope>NUCLEOTIDE SEQUENCE [LARGE SCALE GENOMIC DNA]</scope>
    <source>
        <strain evidence="3 4">852011</strain>
    </source>
</reference>
<dbReference type="Proteomes" id="UP000509548">
    <property type="component" value="Chromosome 1"/>
</dbReference>
<sequence length="90" mass="9716">MKKAALVIALLAASPAFSQTLYGNHSSNSMYGSSSSYGSDEQVSGYTRSNGTYVEPYHRTAPDSNPYNNYSTRGNVNPYTGQPGYKTPGY</sequence>
<evidence type="ECO:0000256" key="1">
    <source>
        <dbReference type="SAM" id="MobiDB-lite"/>
    </source>
</evidence>